<reference evidence="2 3" key="1">
    <citation type="submission" date="2023-09" db="EMBL/GenBank/DDBJ databases">
        <title>Complete genome of Streptomyces roseicoloratus T14.</title>
        <authorList>
            <person name="Bashizi T."/>
            <person name="Kim M.-J."/>
            <person name="Lee G."/>
            <person name="Tagele S.B."/>
            <person name="Shin J.-H."/>
        </authorList>
    </citation>
    <scope>NUCLEOTIDE SEQUENCE [LARGE SCALE GENOMIC DNA]</scope>
    <source>
        <strain evidence="2 3">T14</strain>
    </source>
</reference>
<protein>
    <submittedName>
        <fullName evidence="2">Uncharacterized protein</fullName>
    </submittedName>
</protein>
<evidence type="ECO:0000313" key="2">
    <source>
        <dbReference type="EMBL" id="WMX44196.1"/>
    </source>
</evidence>
<keyword evidence="3" id="KW-1185">Reference proteome</keyword>
<name>A0ABY9RPT4_9ACTN</name>
<dbReference type="Proteomes" id="UP001250858">
    <property type="component" value="Chromosome"/>
</dbReference>
<gene>
    <name evidence="2" type="ORF">RGF97_04045</name>
</gene>
<feature type="region of interest" description="Disordered" evidence="1">
    <location>
        <begin position="1"/>
        <end position="32"/>
    </location>
</feature>
<accession>A0ABY9RPT4</accession>
<sequence>MVFSARMPAPRPAEGPAQPGHVGPAGDAEGRGEVEGSVLRGEQGVGEQFEFGRSGRVVHSIDLHWFHTNQDFGVMDVHGTNRRA</sequence>
<dbReference type="EMBL" id="CP133762">
    <property type="protein sequence ID" value="WMX44196.1"/>
    <property type="molecule type" value="Genomic_DNA"/>
</dbReference>
<organism evidence="2 3">
    <name type="scientific">Streptomyces roseicoloratus</name>
    <dbReference type="NCBI Taxonomy" id="2508722"/>
    <lineage>
        <taxon>Bacteria</taxon>
        <taxon>Bacillati</taxon>
        <taxon>Actinomycetota</taxon>
        <taxon>Actinomycetes</taxon>
        <taxon>Kitasatosporales</taxon>
        <taxon>Streptomycetaceae</taxon>
        <taxon>Streptomyces</taxon>
    </lineage>
</organism>
<proteinExistence type="predicted"/>
<evidence type="ECO:0000256" key="1">
    <source>
        <dbReference type="SAM" id="MobiDB-lite"/>
    </source>
</evidence>
<evidence type="ECO:0000313" key="3">
    <source>
        <dbReference type="Proteomes" id="UP001250858"/>
    </source>
</evidence>
<dbReference type="RefSeq" id="WP_309547898.1">
    <property type="nucleotide sequence ID" value="NZ_CP133762.1"/>
</dbReference>